<evidence type="ECO:0000256" key="1">
    <source>
        <dbReference type="ARBA" id="ARBA00006056"/>
    </source>
</evidence>
<name>A0ABW5E3I2_9BACT</name>
<keyword evidence="2" id="KW-0560">Oxidoreductase</keyword>
<proteinExistence type="inferred from homology"/>
<dbReference type="RefSeq" id="WP_377094043.1">
    <property type="nucleotide sequence ID" value="NZ_JBHSJM010000001.1"/>
</dbReference>
<sequence>MSSNNSKEVMHVVSTAEHNELVTAAFIARGFNTEEARAAAEIAAVATTHGNRTHNALKALHLDELLGSAIGNCTPGAELIKLENRFTAAEVWDGNKKLGQLVAKEAFNRAIELADKHGIGMVSVDNAWHYLWGSGYAIDAANRGYIAYTNCTSTLAEVVPFGGKFPTLGTNPHTWAFPTTNELGFPICIDWATSTVAMGRVQQLKREGGTLPPESAVDADGNVTTDPAKAVSLLPFGRHKGYGLSLVNELVAAYIGGSIPTIRGTQASNPEEKTTSSFFFQIIHPEAMSGNAFAAGRNQKENVKAVIDDILGHGNQQCLLPGQLEAEAAERTQQAGGLLFSTAELEELNKIATSLNRPALPNIPYNP</sequence>
<keyword evidence="4" id="KW-1185">Reference proteome</keyword>
<comment type="caution">
    <text evidence="3">The sequence shown here is derived from an EMBL/GenBank/DDBJ whole genome shotgun (WGS) entry which is preliminary data.</text>
</comment>
<evidence type="ECO:0000313" key="4">
    <source>
        <dbReference type="Proteomes" id="UP001597297"/>
    </source>
</evidence>
<gene>
    <name evidence="3" type="ORF">ACFSQZ_11910</name>
</gene>
<dbReference type="PANTHER" id="PTHR11091">
    <property type="entry name" value="OXIDOREDUCTASE-RELATED"/>
    <property type="match status" value="1"/>
</dbReference>
<reference evidence="4" key="1">
    <citation type="journal article" date="2019" name="Int. J. Syst. Evol. Microbiol.">
        <title>The Global Catalogue of Microorganisms (GCM) 10K type strain sequencing project: providing services to taxonomists for standard genome sequencing and annotation.</title>
        <authorList>
            <consortium name="The Broad Institute Genomics Platform"/>
            <consortium name="The Broad Institute Genome Sequencing Center for Infectious Disease"/>
            <person name="Wu L."/>
            <person name="Ma J."/>
        </authorList>
    </citation>
    <scope>NUCLEOTIDE SEQUENCE [LARGE SCALE GENOMIC DNA]</scope>
    <source>
        <strain evidence="4">JCM 16545</strain>
    </source>
</reference>
<accession>A0ABW5E3I2</accession>
<dbReference type="InterPro" id="IPR003767">
    <property type="entry name" value="Malate/L-lactate_DH-like"/>
</dbReference>
<comment type="similarity">
    <text evidence="1">Belongs to the LDH2/MDH2 oxidoreductase family.</text>
</comment>
<dbReference type="PANTHER" id="PTHR11091:SF0">
    <property type="entry name" value="MALATE DEHYDROGENASE"/>
    <property type="match status" value="1"/>
</dbReference>
<dbReference type="InterPro" id="IPR043143">
    <property type="entry name" value="Mal/L-sulf/L-lact_DH-like_NADP"/>
</dbReference>
<organism evidence="3 4">
    <name type="scientific">Rubritalea spongiae</name>
    <dbReference type="NCBI Taxonomy" id="430797"/>
    <lineage>
        <taxon>Bacteria</taxon>
        <taxon>Pseudomonadati</taxon>
        <taxon>Verrucomicrobiota</taxon>
        <taxon>Verrucomicrobiia</taxon>
        <taxon>Verrucomicrobiales</taxon>
        <taxon>Rubritaleaceae</taxon>
        <taxon>Rubritalea</taxon>
    </lineage>
</organism>
<dbReference type="InterPro" id="IPR036111">
    <property type="entry name" value="Mal/L-sulfo/L-lacto_DH-like_sf"/>
</dbReference>
<evidence type="ECO:0000256" key="2">
    <source>
        <dbReference type="ARBA" id="ARBA00023002"/>
    </source>
</evidence>
<dbReference type="Gene3D" id="3.30.1370.60">
    <property type="entry name" value="Hypothetical oxidoreductase yiak, domain 2"/>
    <property type="match status" value="1"/>
</dbReference>
<dbReference type="InterPro" id="IPR043144">
    <property type="entry name" value="Mal/L-sulf/L-lact_DH-like_ah"/>
</dbReference>
<dbReference type="SUPFAM" id="SSF89733">
    <property type="entry name" value="L-sulfolactate dehydrogenase-like"/>
    <property type="match status" value="1"/>
</dbReference>
<dbReference type="Proteomes" id="UP001597297">
    <property type="component" value="Unassembled WGS sequence"/>
</dbReference>
<dbReference type="Pfam" id="PF02615">
    <property type="entry name" value="Ldh_2"/>
    <property type="match status" value="1"/>
</dbReference>
<dbReference type="Gene3D" id="1.10.1530.10">
    <property type="match status" value="1"/>
</dbReference>
<protein>
    <submittedName>
        <fullName evidence="3">Ldh family oxidoreductase</fullName>
    </submittedName>
</protein>
<dbReference type="EMBL" id="JBHUJC010000041">
    <property type="protein sequence ID" value="MFD2277176.1"/>
    <property type="molecule type" value="Genomic_DNA"/>
</dbReference>
<evidence type="ECO:0000313" key="3">
    <source>
        <dbReference type="EMBL" id="MFD2277176.1"/>
    </source>
</evidence>